<sequence length="76" mass="8428">MTEGAKSCPHCRVLVPIGGVLCVDCSHLWQSGFKRGVKDAQEASCFVVNEILKSDQHILKTRIQDDIDKVCTDLIK</sequence>
<comment type="caution">
    <text evidence="1">The sequence shown here is derived from an EMBL/GenBank/DDBJ whole genome shotgun (WGS) entry which is preliminary data.</text>
</comment>
<proteinExistence type="predicted"/>
<organism evidence="1">
    <name type="scientific">marine sediment metagenome</name>
    <dbReference type="NCBI Taxonomy" id="412755"/>
    <lineage>
        <taxon>unclassified sequences</taxon>
        <taxon>metagenomes</taxon>
        <taxon>ecological metagenomes</taxon>
    </lineage>
</organism>
<protein>
    <submittedName>
        <fullName evidence="1">Uncharacterized protein</fullName>
    </submittedName>
</protein>
<accession>A0A0F9H5H7</accession>
<dbReference type="EMBL" id="LAZR01017967">
    <property type="protein sequence ID" value="KKL98241.1"/>
    <property type="molecule type" value="Genomic_DNA"/>
</dbReference>
<dbReference type="AlphaFoldDB" id="A0A0F9H5H7"/>
<evidence type="ECO:0000313" key="1">
    <source>
        <dbReference type="EMBL" id="KKL98241.1"/>
    </source>
</evidence>
<name>A0A0F9H5H7_9ZZZZ</name>
<gene>
    <name evidence="1" type="ORF">LCGC14_1826370</name>
</gene>
<reference evidence="1" key="1">
    <citation type="journal article" date="2015" name="Nature">
        <title>Complex archaea that bridge the gap between prokaryotes and eukaryotes.</title>
        <authorList>
            <person name="Spang A."/>
            <person name="Saw J.H."/>
            <person name="Jorgensen S.L."/>
            <person name="Zaremba-Niedzwiedzka K."/>
            <person name="Martijn J."/>
            <person name="Lind A.E."/>
            <person name="van Eijk R."/>
            <person name="Schleper C."/>
            <person name="Guy L."/>
            <person name="Ettema T.J."/>
        </authorList>
    </citation>
    <scope>NUCLEOTIDE SEQUENCE</scope>
</reference>